<gene>
    <name evidence="1" type="ORF">H4Q32_028835</name>
</gene>
<evidence type="ECO:0000313" key="2">
    <source>
        <dbReference type="Proteomes" id="UP000830375"/>
    </source>
</evidence>
<dbReference type="Pfam" id="PF03564">
    <property type="entry name" value="DUF1759"/>
    <property type="match status" value="1"/>
</dbReference>
<dbReference type="EMBL" id="JACTAM010002753">
    <property type="protein sequence ID" value="KAI2643766.1"/>
    <property type="molecule type" value="Genomic_DNA"/>
</dbReference>
<accession>A0ABQ8L226</accession>
<evidence type="ECO:0000313" key="1">
    <source>
        <dbReference type="EMBL" id="KAI2643766.1"/>
    </source>
</evidence>
<protein>
    <submittedName>
        <fullName evidence="1">Tumor necrosis factor ligand superfamily member 18</fullName>
    </submittedName>
</protein>
<dbReference type="PANTHER" id="PTHR47331:SF5">
    <property type="entry name" value="RIBONUCLEASE H"/>
    <property type="match status" value="1"/>
</dbReference>
<name>A0ABQ8L226_LABRO</name>
<comment type="caution">
    <text evidence="1">The sequence shown here is derived from an EMBL/GenBank/DDBJ whole genome shotgun (WGS) entry which is preliminary data.</text>
</comment>
<reference evidence="1 2" key="1">
    <citation type="submission" date="2022-01" db="EMBL/GenBank/DDBJ databases">
        <title>A high-quality chromosome-level genome assembly of rohu carp, Labeo rohita.</title>
        <authorList>
            <person name="Arick M.A. II"/>
            <person name="Hsu C.-Y."/>
            <person name="Magbanua Z."/>
            <person name="Pechanova O."/>
            <person name="Grover C."/>
            <person name="Miller E."/>
            <person name="Thrash A."/>
            <person name="Ezzel L."/>
            <person name="Alam S."/>
            <person name="Benzie J."/>
            <person name="Hamilton M."/>
            <person name="Karsi A."/>
            <person name="Lawrence M.L."/>
            <person name="Peterson D.G."/>
        </authorList>
    </citation>
    <scope>NUCLEOTIDE SEQUENCE [LARGE SCALE GENOMIC DNA]</scope>
    <source>
        <strain evidence="2">BAU-BD-2019</strain>
        <tissue evidence="1">Blood</tissue>
    </source>
</reference>
<proteinExistence type="predicted"/>
<dbReference type="PANTHER" id="PTHR47331">
    <property type="entry name" value="PHD-TYPE DOMAIN-CONTAINING PROTEIN"/>
    <property type="match status" value="1"/>
</dbReference>
<organism evidence="1 2">
    <name type="scientific">Labeo rohita</name>
    <name type="common">Indian major carp</name>
    <name type="synonym">Cyprinus rohita</name>
    <dbReference type="NCBI Taxonomy" id="84645"/>
    <lineage>
        <taxon>Eukaryota</taxon>
        <taxon>Metazoa</taxon>
        <taxon>Chordata</taxon>
        <taxon>Craniata</taxon>
        <taxon>Vertebrata</taxon>
        <taxon>Euteleostomi</taxon>
        <taxon>Actinopterygii</taxon>
        <taxon>Neopterygii</taxon>
        <taxon>Teleostei</taxon>
        <taxon>Ostariophysi</taxon>
        <taxon>Cypriniformes</taxon>
        <taxon>Cyprinidae</taxon>
        <taxon>Labeoninae</taxon>
        <taxon>Labeonini</taxon>
        <taxon>Labeo</taxon>
    </lineage>
</organism>
<sequence>MPLELELRSMIKWKEILMQLIRCMMLNQLKTFKFLLSQDLSIFLSLCQPSPNCSKPQVLPLFLSLCQQRPKPKCSKPQVLHSFLNPYQLQVKFIISNLCNRYLKFLQLQCLCLNCKTVPDLVSALAEAMSANCLPMPEPALFTGDPLKFKDWRLSFETLIDRKNIQKNEKLYYLRKYLGGAAKKTVEGFFLLGTEAAYDSAWQLLEKRYGDPFIIGKSFRDKLHGWPKISSKDGCELREFTDFLKSCEAAMPHLKTLEVLNDCNENQKILQKLPDWLVSRWNRKVMEAREVHAGYPQFKEFVVFLSKEADLACDPISSVQALRSVESGKPKYSRNQTIQAKTLLVIIQEDVIIKACVKGVRRDILLVCMMTSSKKYQDTQSDTTFILDEVAQELNTNKENVRLQLSTMSTKATVIPCQKLTNLQVRGYNSEKRIPLPSVFTQEFISANRSHIPTSETALKWPHLEQLASKIPPPLDCEVGLLIGYNCQQALLPKEILSGEENQPYAQRTDLGWSIVGCSYPANDYGDAIGISHRTLVRQVVPPVKSSFELKKEVHFVCRALVKEVMSADIIKAFELDFTNHSADDNPVSQEDILFFSKLREGIRQKEDGHFELPLPFKTDTPSLPDNKQCAVHRLISLERRLRRDKQYYKDYVHFMNDIITRGDAERVPRSEIENQPVWYIPHHGVYHPHKPGKIHVVFDCSAHFQETSLNDHLLTGPDLTNTLEHQDYLRFLWWDDGNLDSRPSVYRMKVHLFGAASSPGCSNFGLKYLASQGHGKFSEESIKFIQRSFYIDDSLTSVKSSAEAVHLVREPRALCKTGNLRLHKFVCNDEKVISTIPPEECAQTKDLDMALGELHIE</sequence>
<dbReference type="InterPro" id="IPR005312">
    <property type="entry name" value="DUF1759"/>
</dbReference>
<keyword evidence="2" id="KW-1185">Reference proteome</keyword>
<dbReference type="Proteomes" id="UP000830375">
    <property type="component" value="Unassembled WGS sequence"/>
</dbReference>